<evidence type="ECO:0000259" key="1">
    <source>
        <dbReference type="Pfam" id="PF02627"/>
    </source>
</evidence>
<gene>
    <name evidence="2" type="ORF">A5481_12490</name>
</gene>
<dbReference type="STRING" id="427683.A5481_12490"/>
<dbReference type="InterPro" id="IPR029032">
    <property type="entry name" value="AhpD-like"/>
</dbReference>
<organism evidence="2 3">
    <name type="scientific">Methylobacterium platani</name>
    <dbReference type="NCBI Taxonomy" id="427683"/>
    <lineage>
        <taxon>Bacteria</taxon>
        <taxon>Pseudomonadati</taxon>
        <taxon>Pseudomonadota</taxon>
        <taxon>Alphaproteobacteria</taxon>
        <taxon>Hyphomicrobiales</taxon>
        <taxon>Methylobacteriaceae</taxon>
        <taxon>Methylobacterium</taxon>
    </lineage>
</organism>
<dbReference type="AlphaFoldDB" id="A0A179SD59"/>
<dbReference type="Pfam" id="PF02627">
    <property type="entry name" value="CMD"/>
    <property type="match status" value="1"/>
</dbReference>
<dbReference type="GO" id="GO:0051920">
    <property type="term" value="F:peroxiredoxin activity"/>
    <property type="evidence" value="ECO:0007669"/>
    <property type="project" value="InterPro"/>
</dbReference>
<protein>
    <submittedName>
        <fullName evidence="2">Carboxymuconolactone decarboxylase</fullName>
    </submittedName>
</protein>
<dbReference type="EMBL" id="LWHQ01000021">
    <property type="protein sequence ID" value="OAS24903.1"/>
    <property type="molecule type" value="Genomic_DNA"/>
</dbReference>
<proteinExistence type="predicted"/>
<reference evidence="2 3" key="1">
    <citation type="submission" date="2016-04" db="EMBL/GenBank/DDBJ databases">
        <authorList>
            <person name="Evans L.H."/>
            <person name="Alamgir A."/>
            <person name="Owens N."/>
            <person name="Weber N.D."/>
            <person name="Virtaneva K."/>
            <person name="Barbian K."/>
            <person name="Babar A."/>
            <person name="Rosenke K."/>
        </authorList>
    </citation>
    <scope>NUCLEOTIDE SEQUENCE [LARGE SCALE GENOMIC DNA]</scope>
    <source>
        <strain evidence="2 3">PMB02</strain>
    </source>
</reference>
<evidence type="ECO:0000313" key="3">
    <source>
        <dbReference type="Proteomes" id="UP000078316"/>
    </source>
</evidence>
<dbReference type="PANTHER" id="PTHR34846:SF11">
    <property type="entry name" value="4-CARBOXYMUCONOLACTONE DECARBOXYLASE FAMILY PROTEIN (AFU_ORTHOLOGUE AFUA_6G11590)"/>
    <property type="match status" value="1"/>
</dbReference>
<dbReference type="RefSeq" id="WP_048432392.1">
    <property type="nucleotide sequence ID" value="NZ_LWHQ01000021.1"/>
</dbReference>
<dbReference type="PANTHER" id="PTHR34846">
    <property type="entry name" value="4-CARBOXYMUCONOLACTONE DECARBOXYLASE FAMILY PROTEIN (AFU_ORTHOLOGUE AFUA_6G11590)"/>
    <property type="match status" value="1"/>
</dbReference>
<sequence length="182" mass="19747">MTTSPCPPISDAEWPEAIAEMKTGFAGALNVYRTMAHHPALLKAWAPLRQHVVKDTALGPVRSEVVILRAAHRIGSPYEWAHHVSRARVLGMSDTRIAALQGEPEGEDGLIVRAVDALFDEKRLSLALEAELAAAIGRTGVFDLVATVGFYSVLGYMLMTYETPIDEMIAAEMAERPLAAIP</sequence>
<dbReference type="OrthoDB" id="4704294at2"/>
<accession>A0A179SD59</accession>
<name>A0A179SD59_9HYPH</name>
<dbReference type="Gene3D" id="1.20.1290.10">
    <property type="entry name" value="AhpD-like"/>
    <property type="match status" value="1"/>
</dbReference>
<evidence type="ECO:0000313" key="2">
    <source>
        <dbReference type="EMBL" id="OAS24903.1"/>
    </source>
</evidence>
<dbReference type="InterPro" id="IPR003779">
    <property type="entry name" value="CMD-like"/>
</dbReference>
<feature type="domain" description="Carboxymuconolactone decarboxylase-like" evidence="1">
    <location>
        <begin position="39"/>
        <end position="100"/>
    </location>
</feature>
<dbReference type="SUPFAM" id="SSF69118">
    <property type="entry name" value="AhpD-like"/>
    <property type="match status" value="1"/>
</dbReference>
<dbReference type="Proteomes" id="UP000078316">
    <property type="component" value="Unassembled WGS sequence"/>
</dbReference>
<comment type="caution">
    <text evidence="2">The sequence shown here is derived from an EMBL/GenBank/DDBJ whole genome shotgun (WGS) entry which is preliminary data.</text>
</comment>